<comment type="catalytic activity">
    <reaction evidence="1">
        <text>ATP + protein L-histidine = ADP + protein N-phospho-L-histidine.</text>
        <dbReference type="EC" id="2.7.13.3"/>
    </reaction>
</comment>
<evidence type="ECO:0000259" key="8">
    <source>
        <dbReference type="SMART" id="SM00387"/>
    </source>
</evidence>
<keyword evidence="7" id="KW-0472">Membrane</keyword>
<keyword evidence="4" id="KW-0808">Transferase</keyword>
<dbReference type="SUPFAM" id="SSF55874">
    <property type="entry name" value="ATPase domain of HSP90 chaperone/DNA topoisomerase II/histidine kinase"/>
    <property type="match status" value="1"/>
</dbReference>
<evidence type="ECO:0000256" key="7">
    <source>
        <dbReference type="SAM" id="Phobius"/>
    </source>
</evidence>
<dbReference type="Pfam" id="PF02518">
    <property type="entry name" value="HATPase_c"/>
    <property type="match status" value="1"/>
</dbReference>
<keyword evidence="3" id="KW-0597">Phosphoprotein</keyword>
<dbReference type="InterPro" id="IPR036890">
    <property type="entry name" value="HATPase_C_sf"/>
</dbReference>
<dbReference type="Gene3D" id="3.30.565.10">
    <property type="entry name" value="Histidine kinase-like ATPase, C-terminal domain"/>
    <property type="match status" value="1"/>
</dbReference>
<dbReference type="InterPro" id="IPR003594">
    <property type="entry name" value="HATPase_dom"/>
</dbReference>
<evidence type="ECO:0000256" key="1">
    <source>
        <dbReference type="ARBA" id="ARBA00000085"/>
    </source>
</evidence>
<evidence type="ECO:0000256" key="2">
    <source>
        <dbReference type="ARBA" id="ARBA00012438"/>
    </source>
</evidence>
<organism evidence="9 10">
    <name type="scientific">Actinocorallia longicatena</name>
    <dbReference type="NCBI Taxonomy" id="111803"/>
    <lineage>
        <taxon>Bacteria</taxon>
        <taxon>Bacillati</taxon>
        <taxon>Actinomycetota</taxon>
        <taxon>Actinomycetes</taxon>
        <taxon>Streptosporangiales</taxon>
        <taxon>Thermomonosporaceae</taxon>
        <taxon>Actinocorallia</taxon>
    </lineage>
</organism>
<reference evidence="10" key="1">
    <citation type="journal article" date="2019" name="Int. J. Syst. Evol. Microbiol.">
        <title>The Global Catalogue of Microorganisms (GCM) 10K type strain sequencing project: providing services to taxonomists for standard genome sequencing and annotation.</title>
        <authorList>
            <consortium name="The Broad Institute Genomics Platform"/>
            <consortium name="The Broad Institute Genome Sequencing Center for Infectious Disease"/>
            <person name="Wu L."/>
            <person name="Ma J."/>
        </authorList>
    </citation>
    <scope>NUCLEOTIDE SEQUENCE [LARGE SCALE GENOMIC DNA]</scope>
    <source>
        <strain evidence="10">JCM 9377</strain>
    </source>
</reference>
<feature type="transmembrane region" description="Helical" evidence="7">
    <location>
        <begin position="21"/>
        <end position="43"/>
    </location>
</feature>
<evidence type="ECO:0000256" key="4">
    <source>
        <dbReference type="ARBA" id="ARBA00022679"/>
    </source>
</evidence>
<feature type="compositionally biased region" description="Pro residues" evidence="6">
    <location>
        <begin position="663"/>
        <end position="683"/>
    </location>
</feature>
<dbReference type="InterPro" id="IPR050428">
    <property type="entry name" value="TCS_sensor_his_kinase"/>
</dbReference>
<dbReference type="SMART" id="SM00387">
    <property type="entry name" value="HATPase_c"/>
    <property type="match status" value="1"/>
</dbReference>
<feature type="region of interest" description="Disordered" evidence="6">
    <location>
        <begin position="652"/>
        <end position="757"/>
    </location>
</feature>
<proteinExistence type="predicted"/>
<dbReference type="InterPro" id="IPR013587">
    <property type="entry name" value="Nitrate/nitrite_sensing"/>
</dbReference>
<evidence type="ECO:0000256" key="5">
    <source>
        <dbReference type="ARBA" id="ARBA00022777"/>
    </source>
</evidence>
<dbReference type="Gene3D" id="6.10.340.10">
    <property type="match status" value="1"/>
</dbReference>
<evidence type="ECO:0000256" key="3">
    <source>
        <dbReference type="ARBA" id="ARBA00022553"/>
    </source>
</evidence>
<keyword evidence="7" id="KW-1133">Transmembrane helix</keyword>
<dbReference type="Proteomes" id="UP001501237">
    <property type="component" value="Unassembled WGS sequence"/>
</dbReference>
<dbReference type="PANTHER" id="PTHR45436:SF5">
    <property type="entry name" value="SENSOR HISTIDINE KINASE TRCS"/>
    <property type="match status" value="1"/>
</dbReference>
<sequence>MAVGAERRPGRARAASGRGTPILRQITLLLVLPLLTLVVLFGYTATNAVNAVVSKSRFTTSYDRLALPVAVAIQAIKDERAAAVGVLSAQPGTIAAFTEKAKATDATVAAFRASTSTEKMRDAMDAPSVERLENLYRAFEGLAALRGQINAREIDPVTAIDTYGGLCDDSLELVRSMTIATADDVPTFRQTEGVIDTHWAQDYMLRERDLLTTLPGDGRMTVGDRIAFSRWAENRDRYLDRAVGSLSGEPRAVLLALVAQPSFQTYLDAERDVVGRGVNLRQAPTLQQWRAASTEIGPLWLQENLRTGALVDADVQRIGDETRHRLILTAGVGLLAVLASIALSVRFARRLSGELSALHRSAQDLAKRKLPGVVGRLRRGEEVDVAAEAPPLAGGRTKEISSLADAFGRVQHTAIDLAVGEAYMRRNIGKIFVNLSWRSQTLLQRQLHLLETMEREATGSDELDRLFRLDHLTTRMRRHAEGLVILSGAPTVRAWDLPVSAEDVVRAAIGEVEDYQRVEISAMPAVAFTGETVADIIHLLAELIENATAFSPPGTEVTVKGGIAANGLVIEVIDRGIGVHPDQLAILNHSLAEAPEFDLADTDRLGVFVVARLAARHGIRVVLQQSPYGGTSAVVLVPPAFVVTPVEPRTRARNAAGRVTAPSAPPPRLPTSAPAPGPGPAPGPDDGLPRRVPRQNMAAQLREGVARGPEPEPFADPDPEASRDLMSALQSGWELGQNTADPAGESEGKHGKPDRLE</sequence>
<feature type="transmembrane region" description="Helical" evidence="7">
    <location>
        <begin position="326"/>
        <end position="345"/>
    </location>
</feature>
<keyword evidence="10" id="KW-1185">Reference proteome</keyword>
<comment type="caution">
    <text evidence="9">The sequence shown here is derived from an EMBL/GenBank/DDBJ whole genome shotgun (WGS) entry which is preliminary data.</text>
</comment>
<evidence type="ECO:0000256" key="6">
    <source>
        <dbReference type="SAM" id="MobiDB-lite"/>
    </source>
</evidence>
<dbReference type="EMBL" id="BAAAUV010000016">
    <property type="protein sequence ID" value="GAA3226596.1"/>
    <property type="molecule type" value="Genomic_DNA"/>
</dbReference>
<dbReference type="PANTHER" id="PTHR45436">
    <property type="entry name" value="SENSOR HISTIDINE KINASE YKOH"/>
    <property type="match status" value="1"/>
</dbReference>
<keyword evidence="7" id="KW-0812">Transmembrane</keyword>
<feature type="domain" description="Histidine kinase/HSP90-like ATPase" evidence="8">
    <location>
        <begin position="531"/>
        <end position="641"/>
    </location>
</feature>
<dbReference type="EC" id="2.7.13.3" evidence="2"/>
<keyword evidence="5" id="KW-0418">Kinase</keyword>
<dbReference type="Pfam" id="PF08376">
    <property type="entry name" value="NIT"/>
    <property type="match status" value="1"/>
</dbReference>
<evidence type="ECO:0000313" key="9">
    <source>
        <dbReference type="EMBL" id="GAA3226596.1"/>
    </source>
</evidence>
<accession>A0ABP6QID3</accession>
<feature type="compositionally biased region" description="Basic and acidic residues" evidence="6">
    <location>
        <begin position="746"/>
        <end position="757"/>
    </location>
</feature>
<dbReference type="RefSeq" id="WP_344833792.1">
    <property type="nucleotide sequence ID" value="NZ_BAAAUV010000016.1"/>
</dbReference>
<gene>
    <name evidence="9" type="ORF">GCM10010468_54950</name>
</gene>
<evidence type="ECO:0000313" key="10">
    <source>
        <dbReference type="Proteomes" id="UP001501237"/>
    </source>
</evidence>
<protein>
    <recommendedName>
        <fullName evidence="2">histidine kinase</fullName>
        <ecNumber evidence="2">2.7.13.3</ecNumber>
    </recommendedName>
</protein>
<name>A0ABP6QID3_9ACTN</name>